<dbReference type="Gene3D" id="2.40.170.20">
    <property type="entry name" value="TonB-dependent receptor, beta-barrel domain"/>
    <property type="match status" value="1"/>
</dbReference>
<evidence type="ECO:0000313" key="6">
    <source>
        <dbReference type="Proteomes" id="UP000659388"/>
    </source>
</evidence>
<sequence length="795" mass="89835">MTSTKTILIVLFCIQLVNICYAQQIHSIKAKVVNSDNEPMMGNAIILNVKDSSMITGTSYMDGDFEIYHLNERALLLKLQSLEFQDKYMFIEYEADTAIDLGYIVVSQEGSMLDEVVVRSSIPLFETTVEGATKVNVANTILATSTSVTEILSRSPNVLVDDGTVSVFGKGEAIIYLNGQRIQMDQLNNIQAAEIKTIEIISNPSAKYDSEGQAVINIITAGSGLEGLKGIFNQNVTVSDFAEPASTTNLSIDYRKGRLSGKGNYGLEVGAQRFILNTTRRRDEADDFFESNITTDWQRDIKNYSNYGLGLQYELSRDGYVSAAYNGMTYQYGGTESSENHMVFNNAYEQYKSTVYKDDLTRQNGLTINYLNPTDTLGSSFFVGGHYSMYGSYVNDFISEQSITSDSVNYRVLKNIVNREIPILSLKMDYTKVISNQARMVAGLKYGKVSNTSVSQFLISENDGPYLPDKQFSRDFNYDEEIYAGYINYNRKVNKQLSYAVGIRSEYTRYGLDTDELETSIDDVYFNIFPHLNATYLVSEKLSWFSSISSRINRPGYQSLNPTIIYQDAFTSIQGNPNIVPTKVYAFEMGANVSNITFKAGYTYEKDDIAGGAVQGDTPRSYILQTLNVKSRESYFVNGIIPFSNNWLWSSNSINLSYNKYTSKDELYGFMPTKPRIYLYTNNKITLFSGIKLHLLAWYRGNSQDAIYFRKHQADVTVGLEKDLLNKAVKLNLTANDIFHTNKPDGYYTLGDTFILFDRIYNTQNFRISITYNFGKLKKTNFKNKASGEEETDRL</sequence>
<dbReference type="PANTHER" id="PTHR40980">
    <property type="entry name" value="PLUG DOMAIN-CONTAINING PROTEIN"/>
    <property type="match status" value="1"/>
</dbReference>
<comment type="caution">
    <text evidence="5">The sequence shown here is derived from an EMBL/GenBank/DDBJ whole genome shotgun (WGS) entry which is preliminary data.</text>
</comment>
<protein>
    <submittedName>
        <fullName evidence="5">TonB-dependent receptor family protein</fullName>
    </submittedName>
</protein>
<dbReference type="EMBL" id="JAESIY010000001">
    <property type="protein sequence ID" value="MBL3654518.1"/>
    <property type="molecule type" value="Genomic_DNA"/>
</dbReference>
<keyword evidence="5" id="KW-0675">Receptor</keyword>
<organism evidence="5 6">
    <name type="scientific">Fulvivirga sediminis</name>
    <dbReference type="NCBI Taxonomy" id="2803949"/>
    <lineage>
        <taxon>Bacteria</taxon>
        <taxon>Pseudomonadati</taxon>
        <taxon>Bacteroidota</taxon>
        <taxon>Cytophagia</taxon>
        <taxon>Cytophagales</taxon>
        <taxon>Fulvivirgaceae</taxon>
        <taxon>Fulvivirga</taxon>
    </lineage>
</organism>
<dbReference type="SUPFAM" id="SSF56935">
    <property type="entry name" value="Porins"/>
    <property type="match status" value="1"/>
</dbReference>
<dbReference type="RefSeq" id="WP_202241364.1">
    <property type="nucleotide sequence ID" value="NZ_JAESIY010000001.1"/>
</dbReference>
<dbReference type="PANTHER" id="PTHR40980:SF4">
    <property type="entry name" value="TONB-DEPENDENT RECEPTOR-LIKE BETA-BARREL DOMAIN-CONTAINING PROTEIN"/>
    <property type="match status" value="1"/>
</dbReference>
<feature type="domain" description="Outer membrane protein beta-barrel" evidence="4">
    <location>
        <begin position="374"/>
        <end position="772"/>
    </location>
</feature>
<gene>
    <name evidence="5" type="ORF">JL102_00130</name>
</gene>
<name>A0A937JWG0_9BACT</name>
<proteinExistence type="predicted"/>
<dbReference type="InterPro" id="IPR041700">
    <property type="entry name" value="OMP_b-brl_3"/>
</dbReference>
<keyword evidence="2" id="KW-0472">Membrane</keyword>
<reference evidence="5" key="1">
    <citation type="submission" date="2021-01" db="EMBL/GenBank/DDBJ databases">
        <title>Fulvivirga kasyanovii gen. nov., sp nov., a novel member of the phylum Bacteroidetes isolated from seawater in a mussel farm.</title>
        <authorList>
            <person name="Zhao L.-H."/>
            <person name="Wang Z.-J."/>
        </authorList>
    </citation>
    <scope>NUCLEOTIDE SEQUENCE</scope>
    <source>
        <strain evidence="5">2943</strain>
    </source>
</reference>
<dbReference type="InterPro" id="IPR036942">
    <property type="entry name" value="Beta-barrel_TonB_sf"/>
</dbReference>
<dbReference type="GO" id="GO:0009279">
    <property type="term" value="C:cell outer membrane"/>
    <property type="evidence" value="ECO:0007669"/>
    <property type="project" value="UniProtKB-SubCell"/>
</dbReference>
<keyword evidence="6" id="KW-1185">Reference proteome</keyword>
<evidence type="ECO:0000256" key="2">
    <source>
        <dbReference type="ARBA" id="ARBA00023136"/>
    </source>
</evidence>
<accession>A0A937JWG0</accession>
<comment type="subcellular location">
    <subcellularLocation>
        <location evidence="1">Cell outer membrane</location>
    </subcellularLocation>
</comment>
<keyword evidence="3" id="KW-0998">Cell outer membrane</keyword>
<evidence type="ECO:0000256" key="1">
    <source>
        <dbReference type="ARBA" id="ARBA00004442"/>
    </source>
</evidence>
<evidence type="ECO:0000313" key="5">
    <source>
        <dbReference type="EMBL" id="MBL3654518.1"/>
    </source>
</evidence>
<dbReference type="Pfam" id="PF14905">
    <property type="entry name" value="OMP_b-brl_3"/>
    <property type="match status" value="1"/>
</dbReference>
<evidence type="ECO:0000259" key="4">
    <source>
        <dbReference type="Pfam" id="PF14905"/>
    </source>
</evidence>
<dbReference type="Proteomes" id="UP000659388">
    <property type="component" value="Unassembled WGS sequence"/>
</dbReference>
<evidence type="ECO:0000256" key="3">
    <source>
        <dbReference type="ARBA" id="ARBA00023237"/>
    </source>
</evidence>
<dbReference type="AlphaFoldDB" id="A0A937JWG0"/>